<feature type="compositionally biased region" description="Basic and acidic residues" evidence="2">
    <location>
        <begin position="1"/>
        <end position="16"/>
    </location>
</feature>
<feature type="compositionally biased region" description="Low complexity" evidence="2">
    <location>
        <begin position="34"/>
        <end position="50"/>
    </location>
</feature>
<evidence type="ECO:0000256" key="1">
    <source>
        <dbReference type="SAM" id="Coils"/>
    </source>
</evidence>
<feature type="region of interest" description="Disordered" evidence="2">
    <location>
        <begin position="1"/>
        <end position="64"/>
    </location>
</feature>
<dbReference type="AlphaFoldDB" id="A0A151ZAF4"/>
<evidence type="ECO:0008006" key="5">
    <source>
        <dbReference type="Google" id="ProtNLM"/>
    </source>
</evidence>
<dbReference type="EMBL" id="LODT01000035">
    <property type="protein sequence ID" value="KYQ90910.1"/>
    <property type="molecule type" value="Genomic_DNA"/>
</dbReference>
<feature type="compositionally biased region" description="Polar residues" evidence="2">
    <location>
        <begin position="346"/>
        <end position="359"/>
    </location>
</feature>
<name>A0A151ZAF4_TIELA</name>
<sequence>MKDVTSTETDISEKNIKSNSTSCNIEENKVDSRNSTNTDHTTTTTGVNGDDSSKTIPNSNEKPMESIVMENVNSNNLKKQVEKDIVMRNIEKENIKKEEKSESVRKQEIINDQEQEMLEKEFRDTVKTVVGKTSGKYITFPNKTFKSYLALYNDVIGKGGFSKLTTAEWASLAEKYNIKQGSKIRAMYRDSLEEYEKVFINKSGRSVENRIMSHIDPRDVKLDKVGNILSKYNLGQSKRKEEQPINSSMVNGNHQSNSIGNTTDNTNSDKPKHEIQYNQFVDNELIKCKSLLLFSKPLFIKDLKKRALEISTTKPKEEEPPTKKIKENTSKTTKTTKIETISKKSPVTSPKIITSTLVPANSKSTSNTPSSLSSSTPSTKVNGTSNTTTKSTTTTTTTATKKPSDVKQQQPPPQPTGTTTKPQVGAKAPPSTNPNKTPTISVFDSFKHFTYNPMVKETNVSTIKDADLDKRLSEIEKIRTHILNIIQEINREKKLIANQKGVTSSITTNAPTSNNTPDSKK</sequence>
<feature type="compositionally biased region" description="Basic and acidic residues" evidence="2">
    <location>
        <begin position="312"/>
        <end position="329"/>
    </location>
</feature>
<protein>
    <recommendedName>
        <fullName evidence="5">ARID domain-containing protein</fullName>
    </recommendedName>
</protein>
<accession>A0A151ZAF4</accession>
<evidence type="ECO:0000313" key="4">
    <source>
        <dbReference type="Proteomes" id="UP000076078"/>
    </source>
</evidence>
<feature type="region of interest" description="Disordered" evidence="2">
    <location>
        <begin position="312"/>
        <end position="438"/>
    </location>
</feature>
<dbReference type="InterPro" id="IPR036431">
    <property type="entry name" value="ARID_dom_sf"/>
</dbReference>
<feature type="compositionally biased region" description="Low complexity" evidence="2">
    <location>
        <begin position="361"/>
        <end position="409"/>
    </location>
</feature>
<evidence type="ECO:0000256" key="2">
    <source>
        <dbReference type="SAM" id="MobiDB-lite"/>
    </source>
</evidence>
<feature type="coiled-coil region" evidence="1">
    <location>
        <begin position="87"/>
        <end position="116"/>
    </location>
</feature>
<feature type="compositionally biased region" description="Polar residues" evidence="2">
    <location>
        <begin position="244"/>
        <end position="266"/>
    </location>
</feature>
<organism evidence="3 4">
    <name type="scientific">Tieghemostelium lacteum</name>
    <name type="common">Slime mold</name>
    <name type="synonym">Dictyostelium lacteum</name>
    <dbReference type="NCBI Taxonomy" id="361077"/>
    <lineage>
        <taxon>Eukaryota</taxon>
        <taxon>Amoebozoa</taxon>
        <taxon>Evosea</taxon>
        <taxon>Eumycetozoa</taxon>
        <taxon>Dictyostelia</taxon>
        <taxon>Dictyosteliales</taxon>
        <taxon>Raperosteliaceae</taxon>
        <taxon>Tieghemostelium</taxon>
    </lineage>
</organism>
<reference evidence="3 4" key="1">
    <citation type="submission" date="2015-12" db="EMBL/GenBank/DDBJ databases">
        <title>Dictyostelia acquired genes for synthesis and detection of signals that induce cell-type specialization by lateral gene transfer from prokaryotes.</title>
        <authorList>
            <person name="Gloeckner G."/>
            <person name="Schaap P."/>
        </authorList>
    </citation>
    <scope>NUCLEOTIDE SEQUENCE [LARGE SCALE GENOMIC DNA]</scope>
    <source>
        <strain evidence="3 4">TK</strain>
    </source>
</reference>
<keyword evidence="4" id="KW-1185">Reference proteome</keyword>
<dbReference type="Proteomes" id="UP000076078">
    <property type="component" value="Unassembled WGS sequence"/>
</dbReference>
<proteinExistence type="predicted"/>
<dbReference type="STRING" id="361077.A0A151ZAF4"/>
<feature type="compositionally biased region" description="Low complexity" evidence="2">
    <location>
        <begin position="416"/>
        <end position="425"/>
    </location>
</feature>
<gene>
    <name evidence="3" type="ORF">DLAC_07783</name>
</gene>
<keyword evidence="1" id="KW-0175">Coiled coil</keyword>
<comment type="caution">
    <text evidence="3">The sequence shown here is derived from an EMBL/GenBank/DDBJ whole genome shotgun (WGS) entry which is preliminary data.</text>
</comment>
<feature type="region of interest" description="Disordered" evidence="2">
    <location>
        <begin position="236"/>
        <end position="271"/>
    </location>
</feature>
<dbReference type="GO" id="GO:0003677">
    <property type="term" value="F:DNA binding"/>
    <property type="evidence" value="ECO:0007669"/>
    <property type="project" value="InterPro"/>
</dbReference>
<dbReference type="Gene3D" id="1.10.150.60">
    <property type="entry name" value="ARID DNA-binding domain"/>
    <property type="match status" value="1"/>
</dbReference>
<dbReference type="SUPFAM" id="SSF46774">
    <property type="entry name" value="ARID-like"/>
    <property type="match status" value="1"/>
</dbReference>
<evidence type="ECO:0000313" key="3">
    <source>
        <dbReference type="EMBL" id="KYQ90910.1"/>
    </source>
</evidence>
<dbReference type="InParanoid" id="A0A151ZAF4"/>